<accession>A0ABW3UDC3</accession>
<dbReference type="PANTHER" id="PTHR35093">
    <property type="entry name" value="OUTER MEMBRANE PROTEIN NMB0088-RELATED"/>
    <property type="match status" value="1"/>
</dbReference>
<keyword evidence="7" id="KW-0998">Cell outer membrane</keyword>
<feature type="chain" id="PRO_5045536506" evidence="8">
    <location>
        <begin position="26"/>
        <end position="427"/>
    </location>
</feature>
<dbReference type="EMBL" id="JBHTLR010000029">
    <property type="protein sequence ID" value="MFD1218192.1"/>
    <property type="molecule type" value="Genomic_DNA"/>
</dbReference>
<dbReference type="InterPro" id="IPR005017">
    <property type="entry name" value="OMPP1/FadL/TodX"/>
</dbReference>
<protein>
    <submittedName>
        <fullName evidence="9">OmpP1/FadL family transporter</fullName>
    </submittedName>
</protein>
<evidence type="ECO:0000256" key="5">
    <source>
        <dbReference type="ARBA" id="ARBA00022729"/>
    </source>
</evidence>
<reference evidence="10" key="1">
    <citation type="journal article" date="2019" name="Int. J. Syst. Evol. Microbiol.">
        <title>The Global Catalogue of Microorganisms (GCM) 10K type strain sequencing project: providing services to taxonomists for standard genome sequencing and annotation.</title>
        <authorList>
            <consortium name="The Broad Institute Genomics Platform"/>
            <consortium name="The Broad Institute Genome Sequencing Center for Infectious Disease"/>
            <person name="Wu L."/>
            <person name="Ma J."/>
        </authorList>
    </citation>
    <scope>NUCLEOTIDE SEQUENCE [LARGE SCALE GENOMIC DNA]</scope>
    <source>
        <strain evidence="10">CCUG 54356</strain>
    </source>
</reference>
<evidence type="ECO:0000256" key="7">
    <source>
        <dbReference type="ARBA" id="ARBA00023237"/>
    </source>
</evidence>
<dbReference type="SUPFAM" id="SSF56935">
    <property type="entry name" value="Porins"/>
    <property type="match status" value="1"/>
</dbReference>
<keyword evidence="6" id="KW-0472">Membrane</keyword>
<keyword evidence="3" id="KW-1134">Transmembrane beta strand</keyword>
<dbReference type="PANTHER" id="PTHR35093:SF8">
    <property type="entry name" value="OUTER MEMBRANE PROTEIN NMB0088-RELATED"/>
    <property type="match status" value="1"/>
</dbReference>
<sequence>MNVARSSLRLLPLTVAVLVAPVSHAGGLMLWEIGTPTLGTAGAGWAATPEDAATAFTNPAGTVWRNQTQVRVAAQALYGDVGFTDDGQSNVSGNDGGNPIRWFPTAGAFAAGKITENIGWGMAMAGNFGLGLDYHDDWKGRRFVQNVDLIGMSLLPSLSWQVNDCLSVGIGLNAMSTYFSFQSAPRAGLIDEDAYLRYKDLDTGFGGNFGIIYRPVSGTTIGLSYTSEVDLEFKDRLKLRDFGPLFDRVVGQLDQTRTTIDMTVPQTVTASLQQELQPGTTLYANLAWQDWSEFAGVSLALDNPNQTSVFVNRGYRDTGHFALGLRQEFKRGFLQDWYLSTGIAYDSGMSDEVTMTADTVTNKAWQFGLGAGTELCPGLQLDFAYNLGWLGDVDIDQTGRPPFSPRLEGTYKDTALHFFGGSIQFGF</sequence>
<evidence type="ECO:0000256" key="1">
    <source>
        <dbReference type="ARBA" id="ARBA00004571"/>
    </source>
</evidence>
<comment type="caution">
    <text evidence="9">The sequence shown here is derived from an EMBL/GenBank/DDBJ whole genome shotgun (WGS) entry which is preliminary data.</text>
</comment>
<evidence type="ECO:0000256" key="3">
    <source>
        <dbReference type="ARBA" id="ARBA00022452"/>
    </source>
</evidence>
<evidence type="ECO:0000256" key="6">
    <source>
        <dbReference type="ARBA" id="ARBA00023136"/>
    </source>
</evidence>
<comment type="subcellular location">
    <subcellularLocation>
        <location evidence="1">Cell outer membrane</location>
        <topology evidence="1">Multi-pass membrane protein</topology>
    </subcellularLocation>
</comment>
<dbReference type="Gene3D" id="2.40.160.60">
    <property type="entry name" value="Outer membrane protein transport protein (OMPP1/FadL/TodX)"/>
    <property type="match status" value="1"/>
</dbReference>
<keyword evidence="4" id="KW-0812">Transmembrane</keyword>
<comment type="similarity">
    <text evidence="2">Belongs to the OmpP1/FadL family.</text>
</comment>
<feature type="signal peptide" evidence="8">
    <location>
        <begin position="1"/>
        <end position="25"/>
    </location>
</feature>
<evidence type="ECO:0000256" key="8">
    <source>
        <dbReference type="SAM" id="SignalP"/>
    </source>
</evidence>
<keyword evidence="10" id="KW-1185">Reference proteome</keyword>
<organism evidence="9 10">
    <name type="scientific">Microbulbifer celer</name>
    <dbReference type="NCBI Taxonomy" id="435905"/>
    <lineage>
        <taxon>Bacteria</taxon>
        <taxon>Pseudomonadati</taxon>
        <taxon>Pseudomonadota</taxon>
        <taxon>Gammaproteobacteria</taxon>
        <taxon>Cellvibrionales</taxon>
        <taxon>Microbulbiferaceae</taxon>
        <taxon>Microbulbifer</taxon>
    </lineage>
</organism>
<dbReference type="Proteomes" id="UP001597264">
    <property type="component" value="Unassembled WGS sequence"/>
</dbReference>
<evidence type="ECO:0000313" key="9">
    <source>
        <dbReference type="EMBL" id="MFD1218192.1"/>
    </source>
</evidence>
<name>A0ABW3UDC3_9GAMM</name>
<dbReference type="Pfam" id="PF03349">
    <property type="entry name" value="Toluene_X"/>
    <property type="match status" value="1"/>
</dbReference>
<keyword evidence="5 8" id="KW-0732">Signal</keyword>
<evidence type="ECO:0000256" key="4">
    <source>
        <dbReference type="ARBA" id="ARBA00022692"/>
    </source>
</evidence>
<proteinExistence type="inferred from homology"/>
<dbReference type="RefSeq" id="WP_230434894.1">
    <property type="nucleotide sequence ID" value="NZ_CP087715.1"/>
</dbReference>
<gene>
    <name evidence="9" type="ORF">ACFQ2X_16445</name>
</gene>
<evidence type="ECO:0000256" key="2">
    <source>
        <dbReference type="ARBA" id="ARBA00008163"/>
    </source>
</evidence>
<evidence type="ECO:0000313" key="10">
    <source>
        <dbReference type="Proteomes" id="UP001597264"/>
    </source>
</evidence>